<protein>
    <recommendedName>
        <fullName evidence="11">Undecaprenyl/decaprenyl-phosphate alpha-N-acetylglucosaminyl 1-phosphate transferase</fullName>
    </recommendedName>
</protein>
<evidence type="ECO:0000256" key="4">
    <source>
        <dbReference type="ARBA" id="ARBA00022692"/>
    </source>
</evidence>
<dbReference type="KEGG" id="hgn:E6W36_12785"/>
<evidence type="ECO:0000256" key="8">
    <source>
        <dbReference type="SAM" id="Phobius"/>
    </source>
</evidence>
<evidence type="ECO:0000256" key="3">
    <source>
        <dbReference type="ARBA" id="ARBA00022679"/>
    </source>
</evidence>
<keyword evidence="4 8" id="KW-0812">Transmembrane</keyword>
<evidence type="ECO:0000313" key="9">
    <source>
        <dbReference type="EMBL" id="QCI80069.1"/>
    </source>
</evidence>
<name>A0A4D7BXE8_9SPHN</name>
<keyword evidence="7" id="KW-0479">Metal-binding</keyword>
<dbReference type="PANTHER" id="PTHR22926:SF3">
    <property type="entry name" value="UNDECAPRENYL-PHOSPHATE ALPHA-N-ACETYLGLUCOSAMINYL 1-PHOSPHATE TRANSFERASE"/>
    <property type="match status" value="1"/>
</dbReference>
<keyword evidence="6 8" id="KW-0472">Membrane</keyword>
<dbReference type="PANTHER" id="PTHR22926">
    <property type="entry name" value="PHOSPHO-N-ACETYLMURAMOYL-PENTAPEPTIDE-TRANSFERASE"/>
    <property type="match status" value="1"/>
</dbReference>
<dbReference type="GO" id="GO:0016780">
    <property type="term" value="F:phosphotransferase activity, for other substituted phosphate groups"/>
    <property type="evidence" value="ECO:0007669"/>
    <property type="project" value="InterPro"/>
</dbReference>
<dbReference type="InterPro" id="IPR000715">
    <property type="entry name" value="Glycosyl_transferase_4"/>
</dbReference>
<keyword evidence="5 8" id="KW-1133">Transmembrane helix</keyword>
<reference evidence="10" key="1">
    <citation type="submission" date="2019-04" db="EMBL/GenBank/DDBJ databases">
        <title>Complete genome sequence of Sphingomonas sp. W1-2-3.</title>
        <authorList>
            <person name="Im W.T."/>
        </authorList>
    </citation>
    <scope>NUCLEOTIDE SEQUENCE [LARGE SCALE GENOMIC DNA]</scope>
    <source>
        <strain evidence="10">W1-2-3</strain>
    </source>
</reference>
<keyword evidence="7" id="KW-0460">Magnesium</keyword>
<dbReference type="GO" id="GO:0071555">
    <property type="term" value="P:cell wall organization"/>
    <property type="evidence" value="ECO:0007669"/>
    <property type="project" value="TreeGrafter"/>
</dbReference>
<organism evidence="9 10">
    <name type="scientific">Hankyongella ginsenosidimutans</name>
    <dbReference type="NCBI Taxonomy" id="1763828"/>
    <lineage>
        <taxon>Bacteria</taxon>
        <taxon>Pseudomonadati</taxon>
        <taxon>Pseudomonadota</taxon>
        <taxon>Alphaproteobacteria</taxon>
        <taxon>Sphingomonadales</taxon>
        <taxon>Sphingomonadaceae</taxon>
        <taxon>Hankyongella</taxon>
    </lineage>
</organism>
<dbReference type="GO" id="GO:0044038">
    <property type="term" value="P:cell wall macromolecule biosynthetic process"/>
    <property type="evidence" value="ECO:0007669"/>
    <property type="project" value="TreeGrafter"/>
</dbReference>
<comment type="cofactor">
    <cofactor evidence="7">
        <name>Mg(2+)</name>
        <dbReference type="ChEBI" id="CHEBI:18420"/>
    </cofactor>
</comment>
<dbReference type="Proteomes" id="UP000298714">
    <property type="component" value="Chromosome"/>
</dbReference>
<accession>A0A4D7BXE8</accession>
<evidence type="ECO:0000256" key="6">
    <source>
        <dbReference type="ARBA" id="ARBA00023136"/>
    </source>
</evidence>
<dbReference type="EMBL" id="CP039704">
    <property type="protein sequence ID" value="QCI80069.1"/>
    <property type="molecule type" value="Genomic_DNA"/>
</dbReference>
<dbReference type="GO" id="GO:0009103">
    <property type="term" value="P:lipopolysaccharide biosynthetic process"/>
    <property type="evidence" value="ECO:0007669"/>
    <property type="project" value="TreeGrafter"/>
</dbReference>
<keyword evidence="10" id="KW-1185">Reference proteome</keyword>
<feature type="transmembrane region" description="Helical" evidence="8">
    <location>
        <begin position="99"/>
        <end position="115"/>
    </location>
</feature>
<dbReference type="GO" id="GO:0046872">
    <property type="term" value="F:metal ion binding"/>
    <property type="evidence" value="ECO:0007669"/>
    <property type="project" value="UniProtKB-KW"/>
</dbReference>
<evidence type="ECO:0000256" key="5">
    <source>
        <dbReference type="ARBA" id="ARBA00022989"/>
    </source>
</evidence>
<evidence type="ECO:0000256" key="7">
    <source>
        <dbReference type="PIRSR" id="PIRSR600715-1"/>
    </source>
</evidence>
<feature type="binding site" evidence="7">
    <location>
        <position position="14"/>
    </location>
    <ligand>
        <name>Mg(2+)</name>
        <dbReference type="ChEBI" id="CHEBI:18420"/>
    </ligand>
</feature>
<evidence type="ECO:0000256" key="1">
    <source>
        <dbReference type="ARBA" id="ARBA00004651"/>
    </source>
</evidence>
<evidence type="ECO:0000256" key="2">
    <source>
        <dbReference type="ARBA" id="ARBA00022475"/>
    </source>
</evidence>
<feature type="transmembrane region" description="Helical" evidence="8">
    <location>
        <begin position="21"/>
        <end position="37"/>
    </location>
</feature>
<feature type="transmembrane region" description="Helical" evidence="8">
    <location>
        <begin position="43"/>
        <end position="61"/>
    </location>
</feature>
<feature type="binding site" evidence="7">
    <location>
        <position position="69"/>
    </location>
    <ligand>
        <name>Mg(2+)</name>
        <dbReference type="ChEBI" id="CHEBI:18420"/>
    </ligand>
</feature>
<proteinExistence type="predicted"/>
<keyword evidence="3" id="KW-0808">Transferase</keyword>
<dbReference type="AlphaFoldDB" id="A0A4D7BXE8"/>
<gene>
    <name evidence="9" type="ORF">E6W36_12785</name>
</gene>
<feature type="transmembrane region" description="Helical" evidence="8">
    <location>
        <begin position="146"/>
        <end position="162"/>
    </location>
</feature>
<keyword evidence="2" id="KW-1003">Cell membrane</keyword>
<evidence type="ECO:0000313" key="10">
    <source>
        <dbReference type="Proteomes" id="UP000298714"/>
    </source>
</evidence>
<evidence type="ECO:0008006" key="11">
    <source>
        <dbReference type="Google" id="ProtNLM"/>
    </source>
</evidence>
<sequence>MTMVSIVGFINAVNMADGKNGIVIGLCIMWTGCLIWHATPELLMPLVCLLIALCITLAFNLKGRLFLGDGGSYGLACIIAVVAINLYNRNFDTLRADHVLVWFAVPVLDCLRLLVTRSLQGRSPFAGDREHLHHYLHRTLGWPQGLIYYWALAGIPSLVTLLLPQAGLFALVLAVVSYTMTIVVFQRMGSEAGRVTA</sequence>
<dbReference type="Pfam" id="PF00953">
    <property type="entry name" value="Glycos_transf_4"/>
    <property type="match status" value="1"/>
</dbReference>
<feature type="transmembrane region" description="Helical" evidence="8">
    <location>
        <begin position="70"/>
        <end position="87"/>
    </location>
</feature>
<feature type="transmembrane region" description="Helical" evidence="8">
    <location>
        <begin position="168"/>
        <end position="185"/>
    </location>
</feature>
<comment type="subcellular location">
    <subcellularLocation>
        <location evidence="1">Cell membrane</location>
        <topology evidence="1">Multi-pass membrane protein</topology>
    </subcellularLocation>
</comment>
<dbReference type="GO" id="GO:0005886">
    <property type="term" value="C:plasma membrane"/>
    <property type="evidence" value="ECO:0007669"/>
    <property type="project" value="UniProtKB-SubCell"/>
</dbReference>